<dbReference type="AlphaFoldDB" id="A0AA48HPU1"/>
<keyword evidence="1" id="KW-0732">Signal</keyword>
<proteinExistence type="predicted"/>
<reference evidence="2 3" key="1">
    <citation type="submission" date="2023-01" db="EMBL/GenBank/DDBJ databases">
        <title>Complete genome sequence of Muricauda aquimarina strain IFOP_LL357.</title>
        <authorList>
            <person name="Gajardo G."/>
            <person name="Ueki S."/>
            <person name="Maruyama F."/>
        </authorList>
    </citation>
    <scope>NUCLEOTIDE SEQUENCE [LARGE SCALE GENOMIC DNA]</scope>
    <source>
        <strain evidence="2 3">IFOP_LL357</strain>
    </source>
</reference>
<sequence>MRKLVPFLLLLLFFSCNEQAKKDVSSIDPVNWNNRIASISAEDSLLNGTSYLSVYSQIYSETEHRTHNLTSTISMRNTNLQDTIYIKKAEYFDTKGNPIRTYFDEPIYIKPMETVEIVIDEKDQSGGTGANFLFQWSIKPNAHEPYFEGVMISTSGQQGLSFTTQGRRVE</sequence>
<gene>
    <name evidence="2" type="ORF">MACH07_09730</name>
</gene>
<keyword evidence="3" id="KW-1185">Reference proteome</keyword>
<dbReference type="RefSeq" id="WP_338197085.1">
    <property type="nucleotide sequence ID" value="NZ_AP027268.1"/>
</dbReference>
<feature type="chain" id="PRO_5041390490" description="DUF3124 domain-containing protein" evidence="1">
    <location>
        <begin position="21"/>
        <end position="170"/>
    </location>
</feature>
<protein>
    <recommendedName>
        <fullName evidence="4">DUF3124 domain-containing protein</fullName>
    </recommendedName>
</protein>
<dbReference type="Proteomes" id="UP001330184">
    <property type="component" value="Chromosome"/>
</dbReference>
<dbReference type="InterPro" id="IPR021471">
    <property type="entry name" value="DUF3124"/>
</dbReference>
<organism evidence="2 3">
    <name type="scientific">Flagellimonas marinaquae</name>
    <dbReference type="NCBI Taxonomy" id="254955"/>
    <lineage>
        <taxon>Bacteria</taxon>
        <taxon>Pseudomonadati</taxon>
        <taxon>Bacteroidota</taxon>
        <taxon>Flavobacteriia</taxon>
        <taxon>Flavobacteriales</taxon>
        <taxon>Flavobacteriaceae</taxon>
        <taxon>Flagellimonas</taxon>
    </lineage>
</organism>
<dbReference type="PROSITE" id="PS51257">
    <property type="entry name" value="PROKAR_LIPOPROTEIN"/>
    <property type="match status" value="1"/>
</dbReference>
<feature type="signal peptide" evidence="1">
    <location>
        <begin position="1"/>
        <end position="20"/>
    </location>
</feature>
<evidence type="ECO:0000256" key="1">
    <source>
        <dbReference type="SAM" id="SignalP"/>
    </source>
</evidence>
<evidence type="ECO:0000313" key="2">
    <source>
        <dbReference type="EMBL" id="BDW92141.1"/>
    </source>
</evidence>
<dbReference type="EMBL" id="AP027268">
    <property type="protein sequence ID" value="BDW92141.1"/>
    <property type="molecule type" value="Genomic_DNA"/>
</dbReference>
<name>A0AA48HPU1_9FLAO</name>
<accession>A0AA48HPU1</accession>
<evidence type="ECO:0000313" key="3">
    <source>
        <dbReference type="Proteomes" id="UP001330184"/>
    </source>
</evidence>
<evidence type="ECO:0008006" key="4">
    <source>
        <dbReference type="Google" id="ProtNLM"/>
    </source>
</evidence>
<dbReference type="Pfam" id="PF11322">
    <property type="entry name" value="DUF3124"/>
    <property type="match status" value="1"/>
</dbReference>